<dbReference type="EMBL" id="BMAU01021304">
    <property type="protein sequence ID" value="GFY11048.1"/>
    <property type="molecule type" value="Genomic_DNA"/>
</dbReference>
<name>A0A8X6VKI0_TRICX</name>
<proteinExistence type="predicted"/>
<keyword evidence="2" id="KW-1185">Reference proteome</keyword>
<dbReference type="Proteomes" id="UP000887159">
    <property type="component" value="Unassembled WGS sequence"/>
</dbReference>
<comment type="caution">
    <text evidence="1">The sequence shown here is derived from an EMBL/GenBank/DDBJ whole genome shotgun (WGS) entry which is preliminary data.</text>
</comment>
<evidence type="ECO:0000313" key="2">
    <source>
        <dbReference type="Proteomes" id="UP000887159"/>
    </source>
</evidence>
<protein>
    <submittedName>
        <fullName evidence="1">Uncharacterized protein</fullName>
    </submittedName>
</protein>
<sequence>MTPTPLGGPRHLKKLEVDHSLEKSAHPCFHAEIVEVEIEVVSPSIVPSGNFAELNRTVTCMVLKANDRRTSSPMPR</sequence>
<dbReference type="AlphaFoldDB" id="A0A8X6VKI0"/>
<gene>
    <name evidence="1" type="ORF">TNCV_4470351</name>
</gene>
<organism evidence="1 2">
    <name type="scientific">Trichonephila clavipes</name>
    <name type="common">Golden silk orbweaver</name>
    <name type="synonym">Nephila clavipes</name>
    <dbReference type="NCBI Taxonomy" id="2585209"/>
    <lineage>
        <taxon>Eukaryota</taxon>
        <taxon>Metazoa</taxon>
        <taxon>Ecdysozoa</taxon>
        <taxon>Arthropoda</taxon>
        <taxon>Chelicerata</taxon>
        <taxon>Arachnida</taxon>
        <taxon>Araneae</taxon>
        <taxon>Araneomorphae</taxon>
        <taxon>Entelegynae</taxon>
        <taxon>Araneoidea</taxon>
        <taxon>Nephilidae</taxon>
        <taxon>Trichonephila</taxon>
    </lineage>
</organism>
<accession>A0A8X6VKI0</accession>
<evidence type="ECO:0000313" key="1">
    <source>
        <dbReference type="EMBL" id="GFY11048.1"/>
    </source>
</evidence>
<reference evidence="1" key="1">
    <citation type="submission" date="2020-08" db="EMBL/GenBank/DDBJ databases">
        <title>Multicomponent nature underlies the extraordinary mechanical properties of spider dragline silk.</title>
        <authorList>
            <person name="Kono N."/>
            <person name="Nakamura H."/>
            <person name="Mori M."/>
            <person name="Yoshida Y."/>
            <person name="Ohtoshi R."/>
            <person name="Malay A.D."/>
            <person name="Moran D.A.P."/>
            <person name="Tomita M."/>
            <person name="Numata K."/>
            <person name="Arakawa K."/>
        </authorList>
    </citation>
    <scope>NUCLEOTIDE SEQUENCE</scope>
</reference>